<dbReference type="AlphaFoldDB" id="A0A4U1CQX6"/>
<organism evidence="1 2">
    <name type="scientific">Pedobacter polaris</name>
    <dbReference type="NCBI Taxonomy" id="2571273"/>
    <lineage>
        <taxon>Bacteria</taxon>
        <taxon>Pseudomonadati</taxon>
        <taxon>Bacteroidota</taxon>
        <taxon>Sphingobacteriia</taxon>
        <taxon>Sphingobacteriales</taxon>
        <taxon>Sphingobacteriaceae</taxon>
        <taxon>Pedobacter</taxon>
    </lineage>
</organism>
<reference evidence="1 2" key="1">
    <citation type="submission" date="2019-04" db="EMBL/GenBank/DDBJ databases">
        <title>Pedobacter sp. RP-3-22 sp. nov., isolated from Arctic soil.</title>
        <authorList>
            <person name="Dahal R.H."/>
            <person name="Kim D.-U."/>
        </authorList>
    </citation>
    <scope>NUCLEOTIDE SEQUENCE [LARGE SCALE GENOMIC DNA]</scope>
    <source>
        <strain evidence="1 2">RP-3-22</strain>
    </source>
</reference>
<protein>
    <submittedName>
        <fullName evidence="1">GLPGLI family protein</fullName>
    </submittedName>
</protein>
<dbReference type="Proteomes" id="UP000309488">
    <property type="component" value="Unassembled WGS sequence"/>
</dbReference>
<dbReference type="RefSeq" id="WP_136841533.1">
    <property type="nucleotide sequence ID" value="NZ_SWBR01000003.1"/>
</dbReference>
<accession>A0A4U1CQX6</accession>
<dbReference type="EMBL" id="SWBR01000003">
    <property type="protein sequence ID" value="TKC08001.1"/>
    <property type="molecule type" value="Genomic_DNA"/>
</dbReference>
<dbReference type="Pfam" id="PF09697">
    <property type="entry name" value="Porph_ging"/>
    <property type="match status" value="1"/>
</dbReference>
<dbReference type="OrthoDB" id="1440774at2"/>
<comment type="caution">
    <text evidence="1">The sequence shown here is derived from an EMBL/GenBank/DDBJ whole genome shotgun (WGS) entry which is preliminary data.</text>
</comment>
<keyword evidence="2" id="KW-1185">Reference proteome</keyword>
<evidence type="ECO:0000313" key="1">
    <source>
        <dbReference type="EMBL" id="TKC08001.1"/>
    </source>
</evidence>
<sequence>MHINRIIFLLFPCFFCTVVFGQSPILVTEGVIEFEKTVNKYAVINKIIKSYEPNSIWQDQFTRYKGSHQQFLKLGSTLTFSKSRTLFVPMKYTGDPNENLWNGKSISDQINTVYSDFSTNTNTTEKKMLDELFLVKDSLRSIKWKITNETREIAGFHCRRANGLVMDSLYVVAFYTNEIPIASGPESFTGLPGMILGLALPYENVTWFAIKVTEKANQGIVPPKRGKQVTYQQFKTIVENTFKGYGLRKQMLLKDFLL</sequence>
<proteinExistence type="predicted"/>
<dbReference type="NCBIfam" id="TIGR01200">
    <property type="entry name" value="GLPGLI"/>
    <property type="match status" value="1"/>
</dbReference>
<name>A0A4U1CQX6_9SPHI</name>
<dbReference type="InterPro" id="IPR005901">
    <property type="entry name" value="GLPGLI"/>
</dbReference>
<evidence type="ECO:0000313" key="2">
    <source>
        <dbReference type="Proteomes" id="UP000309488"/>
    </source>
</evidence>
<gene>
    <name evidence="1" type="ORF">FA048_12615</name>
</gene>